<name>A0A0B1TA81_OESDE</name>
<protein>
    <submittedName>
        <fullName evidence="2">Uncharacterized protein</fullName>
    </submittedName>
</protein>
<evidence type="ECO:0000256" key="1">
    <source>
        <dbReference type="SAM" id="MobiDB-lite"/>
    </source>
</evidence>
<gene>
    <name evidence="2" type="ORF">OESDEN_07827</name>
</gene>
<feature type="region of interest" description="Disordered" evidence="1">
    <location>
        <begin position="125"/>
        <end position="166"/>
    </location>
</feature>
<dbReference type="AlphaFoldDB" id="A0A0B1TA81"/>
<proteinExistence type="predicted"/>
<feature type="non-terminal residue" evidence="2">
    <location>
        <position position="1"/>
    </location>
</feature>
<feature type="region of interest" description="Disordered" evidence="1">
    <location>
        <begin position="181"/>
        <end position="289"/>
    </location>
</feature>
<feature type="compositionally biased region" description="Low complexity" evidence="1">
    <location>
        <begin position="127"/>
        <end position="156"/>
    </location>
</feature>
<dbReference type="EMBL" id="KN551455">
    <property type="protein sequence ID" value="KHJ92285.1"/>
    <property type="molecule type" value="Genomic_DNA"/>
</dbReference>
<evidence type="ECO:0000313" key="2">
    <source>
        <dbReference type="EMBL" id="KHJ92285.1"/>
    </source>
</evidence>
<feature type="compositionally biased region" description="Basic and acidic residues" evidence="1">
    <location>
        <begin position="267"/>
        <end position="278"/>
    </location>
</feature>
<keyword evidence="3" id="KW-1185">Reference proteome</keyword>
<evidence type="ECO:0000313" key="3">
    <source>
        <dbReference type="Proteomes" id="UP000053660"/>
    </source>
</evidence>
<organism evidence="2 3">
    <name type="scientific">Oesophagostomum dentatum</name>
    <name type="common">Nodular worm</name>
    <dbReference type="NCBI Taxonomy" id="61180"/>
    <lineage>
        <taxon>Eukaryota</taxon>
        <taxon>Metazoa</taxon>
        <taxon>Ecdysozoa</taxon>
        <taxon>Nematoda</taxon>
        <taxon>Chromadorea</taxon>
        <taxon>Rhabditida</taxon>
        <taxon>Rhabditina</taxon>
        <taxon>Rhabditomorpha</taxon>
        <taxon>Strongyloidea</taxon>
        <taxon>Strongylidae</taxon>
        <taxon>Oesophagostomum</taxon>
    </lineage>
</organism>
<sequence length="374" mass="39852">LSSRITKFCEEAKANVTWALVRFYITLTIPFKRSRSKEGMPRPRPPIQFRHPEMTDAAMNERSRSKEGMPRPRPPIQFRHPEMTDAAMNENLGSIVLVKNRHKIGSKSAEGGSRDNAQQGAVDRMVSALGPPGPGSTTTSANGTTTPSTTTTTPLNLQPGADLPDAQPIPLAVQQAQALANPPGTLAPPQQPAMMQQAAMAPTVTSTTTPSTTTYGTTGATPGQTGTTDVSTTAPTTTTATATTTMTTTSSALSAAPAAPAAQPTAEKTDELTKKEVAEGGGGGGEKPGCDRLRKWKTYMEKTLDGGVESMVVGSPKQSFILPISHCILLYEEKSETRDISEMQTNVLFLGLSYVGQINPQLQRSTHYQLPFRV</sequence>
<feature type="compositionally biased region" description="Low complexity" evidence="1">
    <location>
        <begin position="192"/>
        <end position="266"/>
    </location>
</feature>
<reference evidence="2 3" key="1">
    <citation type="submission" date="2014-03" db="EMBL/GenBank/DDBJ databases">
        <title>Draft genome of the hookworm Oesophagostomum dentatum.</title>
        <authorList>
            <person name="Mitreva M."/>
        </authorList>
    </citation>
    <scope>NUCLEOTIDE SEQUENCE [LARGE SCALE GENOMIC DNA]</scope>
    <source>
        <strain evidence="2 3">OD-Hann</strain>
    </source>
</reference>
<dbReference type="Proteomes" id="UP000053660">
    <property type="component" value="Unassembled WGS sequence"/>
</dbReference>
<accession>A0A0B1TA81</accession>